<dbReference type="EMBL" id="PGCI01000785">
    <property type="protein sequence ID" value="PLW15909.1"/>
    <property type="molecule type" value="Genomic_DNA"/>
</dbReference>
<dbReference type="Proteomes" id="UP000235392">
    <property type="component" value="Unassembled WGS sequence"/>
</dbReference>
<dbReference type="Proteomes" id="UP000235388">
    <property type="component" value="Unassembled WGS sequence"/>
</dbReference>
<dbReference type="AlphaFoldDB" id="A0A2N5VWW5"/>
<reference evidence="4 5" key="1">
    <citation type="submission" date="2017-11" db="EMBL/GenBank/DDBJ databases">
        <title>De novo assembly and phasing of dikaryotic genomes from two isolates of Puccinia coronata f. sp. avenae, the causal agent of oat crown rust.</title>
        <authorList>
            <person name="Miller M.E."/>
            <person name="Zhang Y."/>
            <person name="Omidvar V."/>
            <person name="Sperschneider J."/>
            <person name="Schwessinger B."/>
            <person name="Raley C."/>
            <person name="Palmer J.M."/>
            <person name="Garnica D."/>
            <person name="Upadhyaya N."/>
            <person name="Rathjen J."/>
            <person name="Taylor J.M."/>
            <person name="Park R.F."/>
            <person name="Dodds P.N."/>
            <person name="Hirsch C.D."/>
            <person name="Kianian S.F."/>
            <person name="Figueroa M."/>
        </authorList>
    </citation>
    <scope>NUCLEOTIDE SEQUENCE [LARGE SCALE GENOMIC DNA]</scope>
    <source>
        <strain evidence="3">12NC29</strain>
        <strain evidence="2">12SD80</strain>
    </source>
</reference>
<keyword evidence="4" id="KW-1185">Reference proteome</keyword>
<proteinExistence type="predicted"/>
<feature type="region of interest" description="Disordered" evidence="1">
    <location>
        <begin position="1"/>
        <end position="27"/>
    </location>
</feature>
<evidence type="ECO:0000313" key="3">
    <source>
        <dbReference type="EMBL" id="PLW54480.1"/>
    </source>
</evidence>
<feature type="region of interest" description="Disordered" evidence="1">
    <location>
        <begin position="267"/>
        <end position="293"/>
    </location>
</feature>
<feature type="region of interest" description="Disordered" evidence="1">
    <location>
        <begin position="329"/>
        <end position="359"/>
    </location>
</feature>
<evidence type="ECO:0000313" key="2">
    <source>
        <dbReference type="EMBL" id="PLW15909.1"/>
    </source>
</evidence>
<dbReference type="EMBL" id="PGCJ01000045">
    <property type="protein sequence ID" value="PLW54480.1"/>
    <property type="molecule type" value="Genomic_DNA"/>
</dbReference>
<evidence type="ECO:0000313" key="5">
    <source>
        <dbReference type="Proteomes" id="UP000235392"/>
    </source>
</evidence>
<name>A0A2N5VWW5_9BASI</name>
<dbReference type="STRING" id="200324.A0A2N5VWW5"/>
<feature type="compositionally biased region" description="Pro residues" evidence="1">
    <location>
        <begin position="1"/>
        <end position="17"/>
    </location>
</feature>
<sequence length="420" mass="46846">MSTAIPSPPASTSPTEPPCSTMDFSHPDPAQCPLTMLTFFKGPTRQKQTDQNHIRQSISFGFVSNKPHQPLQQQQQQQHGGGVSSADRPRVVTNWKSESETHREISISLDQPPLTPSPGSHRFSCSSHHRGERIEPLHLKPIPSEVLLPFDRRETEFMTLLTEPQNVGLYNRLKDCMKSDLPVFEAEVLRASRSAMGDREWILAIRGAVTLRDNTLWVSLRGLMGADGLDTVESEMGAGDQIQIQMMKMMEHGSGWHVQPYQIRRRASMRSNGPDTRRRTLFNPPHSRSFSEPSLFSGFSADSDLDSISVISQSPRTRMASIKEHDALEGDENLPNNNEHEAFHSPSSTQLFPESGDDQPDENHILALKILDAPVAESLLLEQENSTQKYPCPFLPHGLKYSFGKVVESGLGLQSLNNIA</sequence>
<dbReference type="OrthoDB" id="2591449at2759"/>
<feature type="region of interest" description="Disordered" evidence="1">
    <location>
        <begin position="64"/>
        <end position="127"/>
    </location>
</feature>
<gene>
    <name evidence="3" type="ORF">PCANC_05594</name>
    <name evidence="2" type="ORF">PCASD_19876</name>
</gene>
<accession>A0A2N5VWW5</accession>
<evidence type="ECO:0000313" key="4">
    <source>
        <dbReference type="Proteomes" id="UP000235388"/>
    </source>
</evidence>
<comment type="caution">
    <text evidence="3">The sequence shown here is derived from an EMBL/GenBank/DDBJ whole genome shotgun (WGS) entry which is preliminary data.</text>
</comment>
<organism evidence="3 4">
    <name type="scientific">Puccinia coronata f. sp. avenae</name>
    <dbReference type="NCBI Taxonomy" id="200324"/>
    <lineage>
        <taxon>Eukaryota</taxon>
        <taxon>Fungi</taxon>
        <taxon>Dikarya</taxon>
        <taxon>Basidiomycota</taxon>
        <taxon>Pucciniomycotina</taxon>
        <taxon>Pucciniomycetes</taxon>
        <taxon>Pucciniales</taxon>
        <taxon>Pucciniaceae</taxon>
        <taxon>Puccinia</taxon>
    </lineage>
</organism>
<evidence type="ECO:0000256" key="1">
    <source>
        <dbReference type="SAM" id="MobiDB-lite"/>
    </source>
</evidence>
<protein>
    <submittedName>
        <fullName evidence="3">Uncharacterized protein</fullName>
    </submittedName>
</protein>